<dbReference type="InterPro" id="IPR001387">
    <property type="entry name" value="Cro/C1-type_HTH"/>
</dbReference>
<dbReference type="EMBL" id="JAHCQH010000015">
    <property type="protein sequence ID" value="MBS9477080.1"/>
    <property type="molecule type" value="Genomic_DNA"/>
</dbReference>
<dbReference type="Gene3D" id="1.10.260.40">
    <property type="entry name" value="lambda repressor-like DNA-binding domains"/>
    <property type="match status" value="1"/>
</dbReference>
<dbReference type="RefSeq" id="WP_213754888.1">
    <property type="nucleotide sequence ID" value="NZ_JAHCQH010000015.1"/>
</dbReference>
<sequence length="109" mass="11472">MPETTLPAQYALNSAQCRAARALLNWSPAELAERAHVPTDWLHEFEQGREPGLDADPGEAARLRRALEAAGVVFLAAGEASSGGGAGLRLRDQKAGYIATENLSSANDG</sequence>
<protein>
    <submittedName>
        <fullName evidence="1">Helix-turn-helix transcriptional regulator</fullName>
    </submittedName>
</protein>
<keyword evidence="2" id="KW-1185">Reference proteome</keyword>
<accession>A0ABS5R735</accession>
<evidence type="ECO:0000313" key="2">
    <source>
        <dbReference type="Proteomes" id="UP001166585"/>
    </source>
</evidence>
<evidence type="ECO:0000313" key="1">
    <source>
        <dbReference type="EMBL" id="MBS9477080.1"/>
    </source>
</evidence>
<dbReference type="Proteomes" id="UP001166585">
    <property type="component" value="Unassembled WGS sequence"/>
</dbReference>
<comment type="caution">
    <text evidence="1">The sequence shown here is derived from an EMBL/GenBank/DDBJ whole genome shotgun (WGS) entry which is preliminary data.</text>
</comment>
<dbReference type="SUPFAM" id="SSF47413">
    <property type="entry name" value="lambda repressor-like DNA-binding domains"/>
    <property type="match status" value="1"/>
</dbReference>
<organism evidence="1 2">
    <name type="scientific">Ancylobacter radicis</name>
    <dbReference type="NCBI Taxonomy" id="2836179"/>
    <lineage>
        <taxon>Bacteria</taxon>
        <taxon>Pseudomonadati</taxon>
        <taxon>Pseudomonadota</taxon>
        <taxon>Alphaproteobacteria</taxon>
        <taxon>Hyphomicrobiales</taxon>
        <taxon>Xanthobacteraceae</taxon>
        <taxon>Ancylobacter</taxon>
    </lineage>
</organism>
<dbReference type="InterPro" id="IPR010982">
    <property type="entry name" value="Lambda_DNA-bd_dom_sf"/>
</dbReference>
<gene>
    <name evidence="1" type="ORF">KIP89_08170</name>
</gene>
<name>A0ABS5R735_9HYPH</name>
<reference evidence="1" key="1">
    <citation type="submission" date="2021-05" db="EMBL/GenBank/DDBJ databases">
        <authorList>
            <person name="Sun Q."/>
            <person name="Inoue M."/>
        </authorList>
    </citation>
    <scope>NUCLEOTIDE SEQUENCE</scope>
    <source>
        <strain evidence="1">VKM B-3255</strain>
    </source>
</reference>
<dbReference type="CDD" id="cd00093">
    <property type="entry name" value="HTH_XRE"/>
    <property type="match status" value="1"/>
</dbReference>
<proteinExistence type="predicted"/>